<dbReference type="AlphaFoldDB" id="A0A9D4T8Z6"/>
<sequence>MEACRFATLADCGEDNSRTFTSEAIQGTFGAVRLAVTLFATPSETGLLARLINHHGSYVYHWPMVSDRQDRPRLPPSRFLQLDATLALNGVTAQPLMHAVLLNALPVELRHLATASTSSPQPYDDLCAAVLACYGLTYRPLRWSPKFQASPPSQQAVLTDARPYLGKELTPPSTTPTSDAATRASIPAPDHHPSRVPSIRTPSPTSTARNTAETLDSTTATLPHALESDNVIVSSAIRPPITEVSPSTIGGGGYVHAILDYRNFVTRYRGRSGVLEFLGCTLSRELLDFGM</sequence>
<evidence type="ECO:0000256" key="1">
    <source>
        <dbReference type="SAM" id="MobiDB-lite"/>
    </source>
</evidence>
<feature type="region of interest" description="Disordered" evidence="1">
    <location>
        <begin position="164"/>
        <end position="210"/>
    </location>
</feature>
<dbReference type="Proteomes" id="UP000821837">
    <property type="component" value="Chromosome 1"/>
</dbReference>
<evidence type="ECO:0000313" key="3">
    <source>
        <dbReference type="Proteomes" id="UP000821837"/>
    </source>
</evidence>
<proteinExistence type="predicted"/>
<evidence type="ECO:0000313" key="2">
    <source>
        <dbReference type="EMBL" id="KAH7983027.1"/>
    </source>
</evidence>
<gene>
    <name evidence="2" type="ORF">HPB52_008823</name>
</gene>
<feature type="compositionally biased region" description="Polar residues" evidence="1">
    <location>
        <begin position="200"/>
        <end position="210"/>
    </location>
</feature>
<reference evidence="2" key="2">
    <citation type="submission" date="2021-09" db="EMBL/GenBank/DDBJ databases">
        <authorList>
            <person name="Jia N."/>
            <person name="Wang J."/>
            <person name="Shi W."/>
            <person name="Du L."/>
            <person name="Sun Y."/>
            <person name="Zhan W."/>
            <person name="Jiang J."/>
            <person name="Wang Q."/>
            <person name="Zhang B."/>
            <person name="Ji P."/>
            <person name="Sakyi L.B."/>
            <person name="Cui X."/>
            <person name="Yuan T."/>
            <person name="Jiang B."/>
            <person name="Yang W."/>
            <person name="Lam T.T.-Y."/>
            <person name="Chang Q."/>
            <person name="Ding S."/>
            <person name="Wang X."/>
            <person name="Zhu J."/>
            <person name="Ruan X."/>
            <person name="Zhao L."/>
            <person name="Wei J."/>
            <person name="Que T."/>
            <person name="Du C."/>
            <person name="Cheng J."/>
            <person name="Dai P."/>
            <person name="Han X."/>
            <person name="Huang E."/>
            <person name="Gao Y."/>
            <person name="Liu J."/>
            <person name="Shao H."/>
            <person name="Ye R."/>
            <person name="Li L."/>
            <person name="Wei W."/>
            <person name="Wang X."/>
            <person name="Wang C."/>
            <person name="Huo Q."/>
            <person name="Li W."/>
            <person name="Guo W."/>
            <person name="Chen H."/>
            <person name="Chen S."/>
            <person name="Zhou L."/>
            <person name="Zhou L."/>
            <person name="Ni X."/>
            <person name="Tian J."/>
            <person name="Zhou Y."/>
            <person name="Sheng Y."/>
            <person name="Liu T."/>
            <person name="Pan Y."/>
            <person name="Xia L."/>
            <person name="Li J."/>
            <person name="Zhao F."/>
            <person name="Cao W."/>
        </authorList>
    </citation>
    <scope>NUCLEOTIDE SEQUENCE</scope>
    <source>
        <strain evidence="2">Rsan-2018</strain>
        <tissue evidence="2">Larvae</tissue>
    </source>
</reference>
<organism evidence="2 3">
    <name type="scientific">Rhipicephalus sanguineus</name>
    <name type="common">Brown dog tick</name>
    <name type="synonym">Ixodes sanguineus</name>
    <dbReference type="NCBI Taxonomy" id="34632"/>
    <lineage>
        <taxon>Eukaryota</taxon>
        <taxon>Metazoa</taxon>
        <taxon>Ecdysozoa</taxon>
        <taxon>Arthropoda</taxon>
        <taxon>Chelicerata</taxon>
        <taxon>Arachnida</taxon>
        <taxon>Acari</taxon>
        <taxon>Parasitiformes</taxon>
        <taxon>Ixodida</taxon>
        <taxon>Ixodoidea</taxon>
        <taxon>Ixodidae</taxon>
        <taxon>Rhipicephalinae</taxon>
        <taxon>Rhipicephalus</taxon>
        <taxon>Rhipicephalus</taxon>
    </lineage>
</organism>
<keyword evidence="3" id="KW-1185">Reference proteome</keyword>
<feature type="compositionally biased region" description="Low complexity" evidence="1">
    <location>
        <begin position="170"/>
        <end position="185"/>
    </location>
</feature>
<name>A0A9D4T8Z6_RHISA</name>
<dbReference type="EMBL" id="JABSTV010001245">
    <property type="protein sequence ID" value="KAH7983027.1"/>
    <property type="molecule type" value="Genomic_DNA"/>
</dbReference>
<comment type="caution">
    <text evidence="2">The sequence shown here is derived from an EMBL/GenBank/DDBJ whole genome shotgun (WGS) entry which is preliminary data.</text>
</comment>
<protein>
    <submittedName>
        <fullName evidence="2">Uncharacterized protein</fullName>
    </submittedName>
</protein>
<reference evidence="2" key="1">
    <citation type="journal article" date="2020" name="Cell">
        <title>Large-Scale Comparative Analyses of Tick Genomes Elucidate Their Genetic Diversity and Vector Capacities.</title>
        <authorList>
            <consortium name="Tick Genome and Microbiome Consortium (TIGMIC)"/>
            <person name="Jia N."/>
            <person name="Wang J."/>
            <person name="Shi W."/>
            <person name="Du L."/>
            <person name="Sun Y."/>
            <person name="Zhan W."/>
            <person name="Jiang J.F."/>
            <person name="Wang Q."/>
            <person name="Zhang B."/>
            <person name="Ji P."/>
            <person name="Bell-Sakyi L."/>
            <person name="Cui X.M."/>
            <person name="Yuan T.T."/>
            <person name="Jiang B.G."/>
            <person name="Yang W.F."/>
            <person name="Lam T.T."/>
            <person name="Chang Q.C."/>
            <person name="Ding S.J."/>
            <person name="Wang X.J."/>
            <person name="Zhu J.G."/>
            <person name="Ruan X.D."/>
            <person name="Zhao L."/>
            <person name="Wei J.T."/>
            <person name="Ye R.Z."/>
            <person name="Que T.C."/>
            <person name="Du C.H."/>
            <person name="Zhou Y.H."/>
            <person name="Cheng J.X."/>
            <person name="Dai P.F."/>
            <person name="Guo W.B."/>
            <person name="Han X.H."/>
            <person name="Huang E.J."/>
            <person name="Li L.F."/>
            <person name="Wei W."/>
            <person name="Gao Y.C."/>
            <person name="Liu J.Z."/>
            <person name="Shao H.Z."/>
            <person name="Wang X."/>
            <person name="Wang C.C."/>
            <person name="Yang T.C."/>
            <person name="Huo Q.B."/>
            <person name="Li W."/>
            <person name="Chen H.Y."/>
            <person name="Chen S.E."/>
            <person name="Zhou L.G."/>
            <person name="Ni X.B."/>
            <person name="Tian J.H."/>
            <person name="Sheng Y."/>
            <person name="Liu T."/>
            <person name="Pan Y.S."/>
            <person name="Xia L.Y."/>
            <person name="Li J."/>
            <person name="Zhao F."/>
            <person name="Cao W.C."/>
        </authorList>
    </citation>
    <scope>NUCLEOTIDE SEQUENCE</scope>
    <source>
        <strain evidence="2">Rsan-2018</strain>
    </source>
</reference>
<accession>A0A9D4T8Z6</accession>